<keyword evidence="2 8" id="KW-0812">Transmembrane</keyword>
<keyword evidence="10" id="KW-1185">Reference proteome</keyword>
<evidence type="ECO:0000313" key="10">
    <source>
        <dbReference type="Proteomes" id="UP000219331"/>
    </source>
</evidence>
<feature type="binding site" evidence="7">
    <location>
        <position position="194"/>
    </location>
    <ligand>
        <name>Zn(2+)</name>
        <dbReference type="ChEBI" id="CHEBI:29105"/>
        <note>catalytic</note>
    </ligand>
</feature>
<feature type="transmembrane region" description="Helical" evidence="8">
    <location>
        <begin position="53"/>
        <end position="70"/>
    </location>
</feature>
<evidence type="ECO:0000256" key="3">
    <source>
        <dbReference type="ARBA" id="ARBA00022801"/>
    </source>
</evidence>
<keyword evidence="7" id="KW-0862">Zinc</keyword>
<dbReference type="RefSeq" id="WP_097175084.1">
    <property type="nucleotide sequence ID" value="NZ_OBML01000006.1"/>
</dbReference>
<feature type="transmembrane region" description="Helical" evidence="8">
    <location>
        <begin position="157"/>
        <end position="176"/>
    </location>
</feature>
<dbReference type="GO" id="GO:0006672">
    <property type="term" value="P:ceramide metabolic process"/>
    <property type="evidence" value="ECO:0007669"/>
    <property type="project" value="InterPro"/>
</dbReference>
<evidence type="ECO:0000256" key="6">
    <source>
        <dbReference type="PIRSR" id="PIRSR608901-1"/>
    </source>
</evidence>
<keyword evidence="3" id="KW-0378">Hydrolase</keyword>
<dbReference type="GO" id="GO:0046872">
    <property type="term" value="F:metal ion binding"/>
    <property type="evidence" value="ECO:0007669"/>
    <property type="project" value="UniProtKB-KW"/>
</dbReference>
<evidence type="ECO:0000313" key="9">
    <source>
        <dbReference type="EMBL" id="SOC09750.1"/>
    </source>
</evidence>
<dbReference type="EMBL" id="OBML01000006">
    <property type="protein sequence ID" value="SOC09750.1"/>
    <property type="molecule type" value="Genomic_DNA"/>
</dbReference>
<feature type="transmembrane region" description="Helical" evidence="8">
    <location>
        <begin position="76"/>
        <end position="96"/>
    </location>
</feature>
<organism evidence="9 10">
    <name type="scientific">Stappia indica</name>
    <dbReference type="NCBI Taxonomy" id="538381"/>
    <lineage>
        <taxon>Bacteria</taxon>
        <taxon>Pseudomonadati</taxon>
        <taxon>Pseudomonadota</taxon>
        <taxon>Alphaproteobacteria</taxon>
        <taxon>Hyphomicrobiales</taxon>
        <taxon>Stappiaceae</taxon>
        <taxon>Stappia</taxon>
    </lineage>
</organism>
<dbReference type="Proteomes" id="UP000219331">
    <property type="component" value="Unassembled WGS sequence"/>
</dbReference>
<proteinExistence type="predicted"/>
<comment type="cofactor">
    <cofactor evidence="7">
        <name>Zn(2+)</name>
        <dbReference type="ChEBI" id="CHEBI:29105"/>
    </cofactor>
</comment>
<evidence type="ECO:0000256" key="8">
    <source>
        <dbReference type="SAM" id="Phobius"/>
    </source>
</evidence>
<name>A0A285SNQ6_9HYPH</name>
<feature type="transmembrane region" description="Helical" evidence="8">
    <location>
        <begin position="23"/>
        <end position="41"/>
    </location>
</feature>
<dbReference type="STRING" id="538381.GCA_001696535_02636"/>
<dbReference type="GO" id="GO:0016020">
    <property type="term" value="C:membrane"/>
    <property type="evidence" value="ECO:0007669"/>
    <property type="project" value="UniProtKB-SubCell"/>
</dbReference>
<feature type="transmembrane region" description="Helical" evidence="8">
    <location>
        <begin position="129"/>
        <end position="150"/>
    </location>
</feature>
<protein>
    <submittedName>
        <fullName evidence="9">Ceramidase</fullName>
    </submittedName>
</protein>
<keyword evidence="4 8" id="KW-1133">Transmembrane helix</keyword>
<comment type="subcellular location">
    <subcellularLocation>
        <location evidence="1">Membrane</location>
        <topology evidence="1">Multi-pass membrane protein</topology>
    </subcellularLocation>
</comment>
<keyword evidence="5 8" id="KW-0472">Membrane</keyword>
<sequence length="226" mass="24354">MDWTTPIDAYCERLGPEFWSEPVNAVTNGAFLLAAFAAWMLWRRQAAGDGGTLFLIAVVACVGIGSFLFHTVATRWAALADVLPIAVFIYAYFFLAMRRMLRLGLAWSVGMTLAFLAASYGAAPLLSQVLGSSAGYAPAALAIFAVAAAAARRCPPASMPLALTGAIFVISLAFRTSDIPFCPSFPLGTHFVWHCLNALVLYLLIRILVLVAPVYRAVDRTDTNSR</sequence>
<accession>A0A285SNQ6</accession>
<feature type="binding site" evidence="7">
    <location>
        <position position="190"/>
    </location>
    <ligand>
        <name>Zn(2+)</name>
        <dbReference type="ChEBI" id="CHEBI:29105"/>
        <note>catalytic</note>
    </ligand>
</feature>
<reference evidence="9 10" key="1">
    <citation type="submission" date="2017-08" db="EMBL/GenBank/DDBJ databases">
        <authorList>
            <person name="de Groot N.N."/>
        </authorList>
    </citation>
    <scope>NUCLEOTIDE SEQUENCE [LARGE SCALE GENOMIC DNA]</scope>
    <source>
        <strain evidence="9 10">USBA 352</strain>
    </source>
</reference>
<evidence type="ECO:0000256" key="1">
    <source>
        <dbReference type="ARBA" id="ARBA00004141"/>
    </source>
</evidence>
<dbReference type="OrthoDB" id="277121at2"/>
<evidence type="ECO:0000256" key="4">
    <source>
        <dbReference type="ARBA" id="ARBA00022989"/>
    </source>
</evidence>
<dbReference type="InterPro" id="IPR008901">
    <property type="entry name" value="ACER"/>
</dbReference>
<keyword evidence="6" id="KW-0106">Calcium</keyword>
<keyword evidence="6" id="KW-0479">Metal-binding</keyword>
<feature type="binding site" evidence="6">
    <location>
        <position position="21"/>
    </location>
    <ligand>
        <name>Ca(2+)</name>
        <dbReference type="ChEBI" id="CHEBI:29108"/>
    </ligand>
</feature>
<dbReference type="GO" id="GO:0016811">
    <property type="term" value="F:hydrolase activity, acting on carbon-nitrogen (but not peptide) bonds, in linear amides"/>
    <property type="evidence" value="ECO:0007669"/>
    <property type="project" value="InterPro"/>
</dbReference>
<feature type="binding site" evidence="7">
    <location>
        <position position="70"/>
    </location>
    <ligand>
        <name>Zn(2+)</name>
        <dbReference type="ChEBI" id="CHEBI:29105"/>
        <note>catalytic</note>
    </ligand>
</feature>
<evidence type="ECO:0000256" key="5">
    <source>
        <dbReference type="ARBA" id="ARBA00023136"/>
    </source>
</evidence>
<dbReference type="AlphaFoldDB" id="A0A285SNQ6"/>
<dbReference type="Pfam" id="PF05875">
    <property type="entry name" value="Ceramidase"/>
    <property type="match status" value="1"/>
</dbReference>
<feature type="transmembrane region" description="Helical" evidence="8">
    <location>
        <begin position="103"/>
        <end position="123"/>
    </location>
</feature>
<evidence type="ECO:0000256" key="7">
    <source>
        <dbReference type="PIRSR" id="PIRSR608901-2"/>
    </source>
</evidence>
<gene>
    <name evidence="9" type="ORF">SAMN05421512_106108</name>
</gene>
<evidence type="ECO:0000256" key="2">
    <source>
        <dbReference type="ARBA" id="ARBA00022692"/>
    </source>
</evidence>
<feature type="transmembrane region" description="Helical" evidence="8">
    <location>
        <begin position="196"/>
        <end position="218"/>
    </location>
</feature>